<evidence type="ECO:0000256" key="5">
    <source>
        <dbReference type="ARBA" id="ARBA00023110"/>
    </source>
</evidence>
<evidence type="ECO:0000256" key="4">
    <source>
        <dbReference type="ARBA" id="ARBA00022490"/>
    </source>
</evidence>
<keyword evidence="4" id="KW-0963">Cytoplasm</keyword>
<dbReference type="PANTHER" id="PTHR47861">
    <property type="entry name" value="FKBP-TYPE PEPTIDYL-PROLYL CIS-TRANS ISOMERASE SLYD"/>
    <property type="match status" value="1"/>
</dbReference>
<comment type="catalytic activity">
    <reaction evidence="1 9 10">
        <text>[protein]-peptidylproline (omega=180) = [protein]-peptidylproline (omega=0)</text>
        <dbReference type="Rhea" id="RHEA:16237"/>
        <dbReference type="Rhea" id="RHEA-COMP:10747"/>
        <dbReference type="Rhea" id="RHEA-COMP:10748"/>
        <dbReference type="ChEBI" id="CHEBI:83833"/>
        <dbReference type="ChEBI" id="CHEBI:83834"/>
        <dbReference type="EC" id="5.2.1.8"/>
    </reaction>
</comment>
<name>A0AAW6TZ53_9BACT</name>
<evidence type="ECO:0000256" key="1">
    <source>
        <dbReference type="ARBA" id="ARBA00000971"/>
    </source>
</evidence>
<dbReference type="GO" id="GO:0005737">
    <property type="term" value="C:cytoplasm"/>
    <property type="evidence" value="ECO:0007669"/>
    <property type="project" value="UniProtKB-SubCell"/>
</dbReference>
<dbReference type="Gene3D" id="3.10.50.40">
    <property type="match status" value="1"/>
</dbReference>
<evidence type="ECO:0000256" key="6">
    <source>
        <dbReference type="ARBA" id="ARBA00023186"/>
    </source>
</evidence>
<reference evidence="12" key="1">
    <citation type="submission" date="2023-05" db="EMBL/GenBank/DDBJ databases">
        <title>Anaerotaeda fermentans gen. nov., sp. nov., a novel anaerobic planctomycete of the new family within the order Sedimentisphaerales isolated from Taman Peninsula, Russia.</title>
        <authorList>
            <person name="Khomyakova M.A."/>
            <person name="Merkel A.Y."/>
            <person name="Slobodkin A.I."/>
        </authorList>
    </citation>
    <scope>NUCLEOTIDE SEQUENCE</scope>
    <source>
        <strain evidence="12">M17dextr</strain>
    </source>
</reference>
<protein>
    <recommendedName>
        <fullName evidence="10">Peptidyl-prolyl cis-trans isomerase</fullName>
        <ecNumber evidence="10">5.2.1.8</ecNumber>
    </recommendedName>
</protein>
<evidence type="ECO:0000313" key="13">
    <source>
        <dbReference type="Proteomes" id="UP001431776"/>
    </source>
</evidence>
<dbReference type="Proteomes" id="UP001431776">
    <property type="component" value="Unassembled WGS sequence"/>
</dbReference>
<dbReference type="InterPro" id="IPR046357">
    <property type="entry name" value="PPIase_dom_sf"/>
</dbReference>
<keyword evidence="7 9" id="KW-0413">Isomerase</keyword>
<dbReference type="GO" id="GO:0003755">
    <property type="term" value="F:peptidyl-prolyl cis-trans isomerase activity"/>
    <property type="evidence" value="ECO:0007669"/>
    <property type="project" value="UniProtKB-UniRule"/>
</dbReference>
<comment type="similarity">
    <text evidence="3 10">Belongs to the FKBP-type PPIase family.</text>
</comment>
<gene>
    <name evidence="12" type="ORF">QJ522_08090</name>
</gene>
<dbReference type="GO" id="GO:0042026">
    <property type="term" value="P:protein refolding"/>
    <property type="evidence" value="ECO:0007669"/>
    <property type="project" value="UniProtKB-ARBA"/>
</dbReference>
<evidence type="ECO:0000313" key="12">
    <source>
        <dbReference type="EMBL" id="MDI6448999.1"/>
    </source>
</evidence>
<dbReference type="AlphaFoldDB" id="A0AAW6TZ53"/>
<proteinExistence type="inferred from homology"/>
<evidence type="ECO:0000256" key="10">
    <source>
        <dbReference type="RuleBase" id="RU003915"/>
    </source>
</evidence>
<organism evidence="12 13">
    <name type="scientific">Anaerobaca lacustris</name>
    <dbReference type="NCBI Taxonomy" id="3044600"/>
    <lineage>
        <taxon>Bacteria</taxon>
        <taxon>Pseudomonadati</taxon>
        <taxon>Planctomycetota</taxon>
        <taxon>Phycisphaerae</taxon>
        <taxon>Sedimentisphaerales</taxon>
        <taxon>Anaerobacaceae</taxon>
        <taxon>Anaerobaca</taxon>
    </lineage>
</organism>
<sequence>MARVAEGDIVRVRCAGRLTDGREFELAPDGGTVEFIIGHGDMLPALEKAVIGMTPGESRTVVVPKDKAYGPRDEDRIEVIPRKDLPEGITPRVGQRLRLPAENYQVVNATIIQVTDTEIVVDGNHPLAGQDILFHVTLEEIVTL</sequence>
<comment type="function">
    <text evidence="8">Also involved in hydrogenase metallocenter assembly, probably by participating in the nickel insertion step. This function in hydrogenase biosynthesis requires chaperone activity and the presence of the metal-binding domain, but not PPIase activity.</text>
</comment>
<dbReference type="SUPFAM" id="SSF54534">
    <property type="entry name" value="FKBP-like"/>
    <property type="match status" value="1"/>
</dbReference>
<comment type="caution">
    <text evidence="12">The sequence shown here is derived from an EMBL/GenBank/DDBJ whole genome shotgun (WGS) entry which is preliminary data.</text>
</comment>
<evidence type="ECO:0000259" key="11">
    <source>
        <dbReference type="PROSITE" id="PS50059"/>
    </source>
</evidence>
<keyword evidence="6" id="KW-0143">Chaperone</keyword>
<comment type="subcellular location">
    <subcellularLocation>
        <location evidence="2">Cytoplasm</location>
    </subcellularLocation>
</comment>
<dbReference type="PANTHER" id="PTHR47861:SF3">
    <property type="entry name" value="FKBP-TYPE PEPTIDYL-PROLYL CIS-TRANS ISOMERASE SLYD"/>
    <property type="match status" value="1"/>
</dbReference>
<evidence type="ECO:0000256" key="8">
    <source>
        <dbReference type="ARBA" id="ARBA00037071"/>
    </source>
</evidence>
<accession>A0AAW6TZ53</accession>
<evidence type="ECO:0000256" key="3">
    <source>
        <dbReference type="ARBA" id="ARBA00006577"/>
    </source>
</evidence>
<dbReference type="Pfam" id="PF00254">
    <property type="entry name" value="FKBP_C"/>
    <property type="match status" value="1"/>
</dbReference>
<dbReference type="EC" id="5.2.1.8" evidence="10"/>
<dbReference type="PROSITE" id="PS50059">
    <property type="entry name" value="FKBP_PPIASE"/>
    <property type="match status" value="1"/>
</dbReference>
<dbReference type="RefSeq" id="WP_349244408.1">
    <property type="nucleotide sequence ID" value="NZ_JASCXX010000008.1"/>
</dbReference>
<keyword evidence="13" id="KW-1185">Reference proteome</keyword>
<evidence type="ECO:0000256" key="9">
    <source>
        <dbReference type="PROSITE-ProRule" id="PRU00277"/>
    </source>
</evidence>
<dbReference type="InterPro" id="IPR001179">
    <property type="entry name" value="PPIase_FKBP_dom"/>
</dbReference>
<evidence type="ECO:0000256" key="7">
    <source>
        <dbReference type="ARBA" id="ARBA00023235"/>
    </source>
</evidence>
<dbReference type="EMBL" id="JASCXX010000008">
    <property type="protein sequence ID" value="MDI6448999.1"/>
    <property type="molecule type" value="Genomic_DNA"/>
</dbReference>
<feature type="domain" description="PPIase FKBP-type" evidence="11">
    <location>
        <begin position="7"/>
        <end position="81"/>
    </location>
</feature>
<evidence type="ECO:0000256" key="2">
    <source>
        <dbReference type="ARBA" id="ARBA00004496"/>
    </source>
</evidence>
<keyword evidence="5 9" id="KW-0697">Rotamase</keyword>